<dbReference type="FunFam" id="1.20.1740.10:FF:000013">
    <property type="entry name" value="Solute carrier family 12 member"/>
    <property type="match status" value="1"/>
</dbReference>
<feature type="transmembrane region" description="Helical" evidence="8">
    <location>
        <begin position="429"/>
        <end position="448"/>
    </location>
</feature>
<keyword evidence="12" id="KW-1185">Reference proteome</keyword>
<sequence>MLAGGTAKPQAEEDLRHTAALTETADVAGSSGETRVDTNHNNSQAHEASKTGNRQEFHDSGGGSSSTSVSSSTSRGVTMPNLRDRMVHHAEHKSFYEVYEENISLQKTLPSGKSVFALDGPSDPEAGGPAAAGAAGAAAALAAPKRFGTLFGVYLPCLQNILGVILFIRLPWIVGQAGTVLTTVIIMLCVLATGLTTLSMSALATNGKVGAGGPYGILLQNLGPEFAGSIGVLFYLGTTIAGTMYALGGVEAMFTSFGIQEGIFTFDRQIIAILWTLMLGSIVFAGMKWVSKVSLIFLAVVLMAVFFMTVGAFAFAAESWVPEGVLRAASASENMSSNFTADPDTGRTPNFTSLIALFFPSVTGIMAGSNRSGVLENPGRAIPKGTLGAIATTTSLYIMTTWLFGLVVANETLLSNKLVASTIAWPHQYVVAVGIIMSCVGAGLQSLAGAPQLLKSIANDGHIPFLRVFGTANPDDEPRRAVAFTTAIAAATCLAGNLDYITPIITMFFLSMYGAINLACFLSGVLRSPSFRPTWRYFHWSTALLGALVCAIMMFIISALYAFVAMLLVSCVFAYIRAYREKKEWGSALFGLRLNQAMNALLDLSDMSQDRMRRARRKRRRRIARRKALGTRDASGARGALSWLRFPGQAGDDTKGTKEAGDIEAQNDVSMLRKPDLDKYESDSLASSDEEDDLDCADLDTFSVDSPDRDDGGYMSATEENDAFLDASGGKTSEKNWRPQILVLCKLGASDGKSEGNQCDTKKKQKMRVTNPSLLRLASQLKKGRGLTIVTSVLHGDVLDAGNKIRCAKARYKLSNELVKNDVRGFTDVILGSGPNLLEPLRVLFQSKGLGMLSPNTVMLAWPRRWRAADLASGTPSERALLTSHQESYVKLLKDAIGCQKALMVVKGKAVFPEDPGQCKSTIDVWWLIHDGDMLVLLPYLLQRHRVWAGTKLRIFAIADDLVNFAASQANLRQHLQELRIEAEIEMIHVGASHARDVDQNRTVIARNAEQGRADQNCILSADMFKPLAEGEEMALGGAHSHLPHTSTLSGTSDAHMASPSKQRGPIPLIRSLSRRASLERGHLPAGGLDGETGDAVDLARVGEIAQHIRDSSGQETQRWIQGKYGSGPSPALQSLFAPMNNIQEEDGTSISEPTTGNSVDEMERVEEASATPAPVPPVREIESEEKHTGPEDDVQSPSRTTSCGRSEAGAPRGPMSNLEDPFRPELYPSYQRREIILASKSADLQRLAKRLRTATYLNEKIREHSSSADLVVLNLPLSRNTPTQEFIKYTEALTQGLPRVIMLRGHGSEHVASL</sequence>
<feature type="compositionally biased region" description="Polar residues" evidence="7">
    <location>
        <begin position="1044"/>
        <end position="1053"/>
    </location>
</feature>
<evidence type="ECO:0000256" key="2">
    <source>
        <dbReference type="ARBA" id="ARBA00010593"/>
    </source>
</evidence>
<organism evidence="11 12">
    <name type="scientific">Hondaea fermentalgiana</name>
    <dbReference type="NCBI Taxonomy" id="2315210"/>
    <lineage>
        <taxon>Eukaryota</taxon>
        <taxon>Sar</taxon>
        <taxon>Stramenopiles</taxon>
        <taxon>Bigyra</taxon>
        <taxon>Labyrinthulomycetes</taxon>
        <taxon>Thraustochytrida</taxon>
        <taxon>Thraustochytriidae</taxon>
        <taxon>Hondaea</taxon>
    </lineage>
</organism>
<feature type="region of interest" description="Disordered" evidence="7">
    <location>
        <begin position="646"/>
        <end position="716"/>
    </location>
</feature>
<feature type="transmembrane region" description="Helical" evidence="8">
    <location>
        <begin position="268"/>
        <end position="286"/>
    </location>
</feature>
<feature type="compositionally biased region" description="Basic and acidic residues" evidence="7">
    <location>
        <begin position="47"/>
        <end position="59"/>
    </location>
</feature>
<accession>A0A2R5GRV7</accession>
<dbReference type="EMBL" id="BEYU01000140">
    <property type="protein sequence ID" value="GBG33039.1"/>
    <property type="molecule type" value="Genomic_DNA"/>
</dbReference>
<feature type="domain" description="Amino acid permease/ SLC12A" evidence="9">
    <location>
        <begin position="153"/>
        <end position="590"/>
    </location>
</feature>
<feature type="transmembrane region" description="Helical" evidence="8">
    <location>
        <begin position="153"/>
        <end position="174"/>
    </location>
</feature>
<comment type="similarity">
    <text evidence="2">Belongs to the SLC12A transporter family.</text>
</comment>
<feature type="compositionally biased region" description="Acidic residues" evidence="7">
    <location>
        <begin position="688"/>
        <end position="698"/>
    </location>
</feature>
<feature type="region of interest" description="Disordered" evidence="7">
    <location>
        <begin position="1"/>
        <end position="80"/>
    </location>
</feature>
<comment type="caution">
    <text evidence="11">The sequence shown here is derived from an EMBL/GenBank/DDBJ whole genome shotgun (WGS) entry which is preliminary data.</text>
</comment>
<evidence type="ECO:0000256" key="5">
    <source>
        <dbReference type="ARBA" id="ARBA00022989"/>
    </source>
</evidence>
<feature type="region of interest" description="Disordered" evidence="7">
    <location>
        <begin position="1039"/>
        <end position="1069"/>
    </location>
</feature>
<feature type="domain" description="SLC12A transporter C-terminal" evidence="10">
    <location>
        <begin position="918"/>
        <end position="989"/>
    </location>
</feature>
<evidence type="ECO:0000259" key="9">
    <source>
        <dbReference type="Pfam" id="PF00324"/>
    </source>
</evidence>
<evidence type="ECO:0000256" key="8">
    <source>
        <dbReference type="SAM" id="Phobius"/>
    </source>
</evidence>
<reference evidence="11 12" key="1">
    <citation type="submission" date="2017-12" db="EMBL/GenBank/DDBJ databases">
        <title>Sequencing, de novo assembly and annotation of complete genome of a new Thraustochytrid species, strain FCC1311.</title>
        <authorList>
            <person name="Sedici K."/>
            <person name="Godart F."/>
            <person name="Aiese Cigliano R."/>
            <person name="Sanseverino W."/>
            <person name="Barakat M."/>
            <person name="Ortet P."/>
            <person name="Marechal E."/>
            <person name="Cagnac O."/>
            <person name="Amato A."/>
        </authorList>
    </citation>
    <scope>NUCLEOTIDE SEQUENCE [LARGE SCALE GENOMIC DNA]</scope>
</reference>
<dbReference type="OrthoDB" id="2020542at2759"/>
<evidence type="ECO:0000256" key="4">
    <source>
        <dbReference type="ARBA" id="ARBA00022692"/>
    </source>
</evidence>
<feature type="transmembrane region" description="Helical" evidence="8">
    <location>
        <begin position="389"/>
        <end position="409"/>
    </location>
</feature>
<dbReference type="GO" id="GO:0015377">
    <property type="term" value="F:chloride:monoatomic cation symporter activity"/>
    <property type="evidence" value="ECO:0007669"/>
    <property type="project" value="InterPro"/>
</dbReference>
<feature type="compositionally biased region" description="Polar residues" evidence="7">
    <location>
        <begin position="1196"/>
        <end position="1205"/>
    </location>
</feature>
<dbReference type="Pfam" id="PF00324">
    <property type="entry name" value="AA_permease"/>
    <property type="match status" value="1"/>
</dbReference>
<dbReference type="InParanoid" id="A0A2R5GRV7"/>
<evidence type="ECO:0000256" key="1">
    <source>
        <dbReference type="ARBA" id="ARBA00004141"/>
    </source>
</evidence>
<evidence type="ECO:0000313" key="12">
    <source>
        <dbReference type="Proteomes" id="UP000241890"/>
    </source>
</evidence>
<keyword evidence="5 8" id="KW-1133">Transmembrane helix</keyword>
<keyword evidence="6 8" id="KW-0472">Membrane</keyword>
<proteinExistence type="inferred from homology"/>
<evidence type="ECO:0000256" key="7">
    <source>
        <dbReference type="SAM" id="MobiDB-lite"/>
    </source>
</evidence>
<dbReference type="InterPro" id="IPR018491">
    <property type="entry name" value="SLC12_C"/>
</dbReference>
<evidence type="ECO:0000313" key="11">
    <source>
        <dbReference type="EMBL" id="GBG33039.1"/>
    </source>
</evidence>
<evidence type="ECO:0000256" key="6">
    <source>
        <dbReference type="ARBA" id="ARBA00023136"/>
    </source>
</evidence>
<comment type="subcellular location">
    <subcellularLocation>
        <location evidence="1">Membrane</location>
        <topology evidence="1">Multi-pass membrane protein</topology>
    </subcellularLocation>
</comment>
<dbReference type="GO" id="GO:0016020">
    <property type="term" value="C:membrane"/>
    <property type="evidence" value="ECO:0007669"/>
    <property type="project" value="UniProtKB-SubCell"/>
</dbReference>
<dbReference type="Gene3D" id="1.20.1740.10">
    <property type="entry name" value="Amino acid/polyamine transporter I"/>
    <property type="match status" value="1"/>
</dbReference>
<feature type="compositionally biased region" description="Basic and acidic residues" evidence="7">
    <location>
        <begin position="652"/>
        <end position="661"/>
    </location>
</feature>
<feature type="compositionally biased region" description="Basic and acidic residues" evidence="7">
    <location>
        <begin position="671"/>
        <end position="682"/>
    </location>
</feature>
<feature type="transmembrane region" description="Helical" evidence="8">
    <location>
        <begin position="504"/>
        <end position="525"/>
    </location>
</feature>
<feature type="compositionally biased region" description="Basic and acidic residues" evidence="7">
    <location>
        <begin position="1180"/>
        <end position="1191"/>
    </location>
</feature>
<protein>
    <submittedName>
        <fullName evidence="11">Solute carrier family 12 member 2</fullName>
    </submittedName>
</protein>
<gene>
    <name evidence="11" type="ORF">FCC1311_092632</name>
</gene>
<feature type="transmembrane region" description="Helical" evidence="8">
    <location>
        <begin position="180"/>
        <end position="205"/>
    </location>
</feature>
<name>A0A2R5GRV7_9STRA</name>
<dbReference type="PANTHER" id="PTHR11827:SF72">
    <property type="entry name" value="GH08340P"/>
    <property type="match status" value="1"/>
</dbReference>
<dbReference type="InterPro" id="IPR004841">
    <property type="entry name" value="AA-permease/SLC12A_dom"/>
</dbReference>
<keyword evidence="4 8" id="KW-0812">Transmembrane</keyword>
<evidence type="ECO:0000256" key="3">
    <source>
        <dbReference type="ARBA" id="ARBA00022448"/>
    </source>
</evidence>
<feature type="domain" description="SLC12A transporter C-terminal" evidence="10">
    <location>
        <begin position="1240"/>
        <end position="1307"/>
    </location>
</feature>
<evidence type="ECO:0000259" key="10">
    <source>
        <dbReference type="Pfam" id="PF03522"/>
    </source>
</evidence>
<feature type="domain" description="SLC12A transporter C-terminal" evidence="10">
    <location>
        <begin position="772"/>
        <end position="907"/>
    </location>
</feature>
<dbReference type="InterPro" id="IPR004842">
    <property type="entry name" value="SLC12A_fam"/>
</dbReference>
<feature type="transmembrane region" description="Helical" evidence="8">
    <location>
        <begin position="293"/>
        <end position="317"/>
    </location>
</feature>
<feature type="region of interest" description="Disordered" evidence="7">
    <location>
        <begin position="1165"/>
        <end position="1223"/>
    </location>
</feature>
<dbReference type="Pfam" id="PF03522">
    <property type="entry name" value="SLC12"/>
    <property type="match status" value="3"/>
</dbReference>
<feature type="transmembrane region" description="Helical" evidence="8">
    <location>
        <begin position="226"/>
        <end position="248"/>
    </location>
</feature>
<feature type="compositionally biased region" description="Low complexity" evidence="7">
    <location>
        <begin position="65"/>
        <end position="78"/>
    </location>
</feature>
<dbReference type="PANTHER" id="PTHR11827">
    <property type="entry name" value="SOLUTE CARRIER FAMILY 12, CATION COTRANSPORTERS"/>
    <property type="match status" value="1"/>
</dbReference>
<keyword evidence="3" id="KW-0813">Transport</keyword>
<dbReference type="Proteomes" id="UP000241890">
    <property type="component" value="Unassembled WGS sequence"/>
</dbReference>